<evidence type="ECO:0000313" key="1">
    <source>
        <dbReference type="EMBL" id="MBW8287968.1"/>
    </source>
</evidence>
<proteinExistence type="predicted"/>
<dbReference type="RefSeq" id="WP_043572274.1">
    <property type="nucleotide sequence ID" value="NZ_CP142381.1"/>
</dbReference>
<accession>A0ABS7FF71</accession>
<keyword evidence="2" id="KW-1185">Reference proteome</keyword>
<organism evidence="1 2">
    <name type="scientific">Chromobacterium subtsugae</name>
    <dbReference type="NCBI Taxonomy" id="251747"/>
    <lineage>
        <taxon>Bacteria</taxon>
        <taxon>Pseudomonadati</taxon>
        <taxon>Pseudomonadota</taxon>
        <taxon>Betaproteobacteria</taxon>
        <taxon>Neisseriales</taxon>
        <taxon>Chromobacteriaceae</taxon>
        <taxon>Chromobacterium</taxon>
    </lineage>
</organism>
<name>A0ABS7FF71_9NEIS</name>
<dbReference type="GeneID" id="89685996"/>
<sequence length="96" mass="11041">MHPSRCPAPDAAFSLLQLPNVGLRAAADLERLGIQEPGQLRGRDPHQLYLELCDRTGQRHDPCVLDVMLSICHYMDTGEARSWWSFTAERKRRWPQ</sequence>
<dbReference type="Gene3D" id="1.10.150.20">
    <property type="entry name" value="5' to 3' exonuclease, C-terminal subdomain"/>
    <property type="match status" value="1"/>
</dbReference>
<dbReference type="Pfam" id="PF11731">
    <property type="entry name" value="Cdd1"/>
    <property type="match status" value="1"/>
</dbReference>
<reference evidence="1 2" key="1">
    <citation type="submission" date="2021-05" db="EMBL/GenBank/DDBJ databases">
        <title>Draft Whole Genome Sequencing Of Biosensor Chromobacterium violaceum Strain CV026 Reveals A Regulatory RNA In Chromobacterium violaceum Phenotype Regulatory Network.</title>
        <authorList>
            <person name="Hong K.W."/>
            <person name="Chan K.G."/>
            <person name="Chang C.-Y."/>
        </authorList>
    </citation>
    <scope>NUCLEOTIDE SEQUENCE [LARGE SCALE GENOMIC DNA]</scope>
    <source>
        <strain evidence="1 2">ATCC 31532</strain>
    </source>
</reference>
<gene>
    <name evidence="1" type="ORF">KIF53_10065</name>
</gene>
<protein>
    <submittedName>
        <fullName evidence="1">Mitomycin resistance protein</fullName>
    </submittedName>
</protein>
<dbReference type="Proteomes" id="UP000711178">
    <property type="component" value="Unassembled WGS sequence"/>
</dbReference>
<dbReference type="EMBL" id="JAHDTB010000007">
    <property type="protein sequence ID" value="MBW8287968.1"/>
    <property type="molecule type" value="Genomic_DNA"/>
</dbReference>
<evidence type="ECO:0000313" key="2">
    <source>
        <dbReference type="Proteomes" id="UP000711178"/>
    </source>
</evidence>
<dbReference type="InterPro" id="IPR021725">
    <property type="entry name" value="Cdd1"/>
</dbReference>
<comment type="caution">
    <text evidence="1">The sequence shown here is derived from an EMBL/GenBank/DDBJ whole genome shotgun (WGS) entry which is preliminary data.</text>
</comment>